<keyword evidence="1" id="KW-0472">Membrane</keyword>
<reference evidence="2 3" key="1">
    <citation type="submission" date="2017-06" db="EMBL/GenBank/DDBJ databases">
        <title>Genome sequencing of cyanobaciteial culture collection at National Institute for Environmental Studies (NIES).</title>
        <authorList>
            <person name="Hirose Y."/>
            <person name="Shimura Y."/>
            <person name="Fujisawa T."/>
            <person name="Nakamura Y."/>
            <person name="Kawachi M."/>
        </authorList>
    </citation>
    <scope>NUCLEOTIDE SEQUENCE [LARGE SCALE GENOMIC DNA]</scope>
    <source>
        <strain evidence="2 3">NIES-2135</strain>
    </source>
</reference>
<keyword evidence="3" id="KW-1185">Reference proteome</keyword>
<evidence type="ECO:0000256" key="1">
    <source>
        <dbReference type="SAM" id="Phobius"/>
    </source>
</evidence>
<keyword evidence="1" id="KW-1133">Transmembrane helix</keyword>
<evidence type="ECO:0000313" key="3">
    <source>
        <dbReference type="Proteomes" id="UP000217895"/>
    </source>
</evidence>
<proteinExistence type="predicted"/>
<gene>
    <name evidence="2" type="ORF">NIES2135_47360</name>
</gene>
<sequence>MLHLNDNLIAHNIKTSGNVAATFHIEPNHNPKVGEVSQAWFALTKAGGEIIPLDRCNCQLKVISKNTILKQPQLKAISAEQYQGIPGADITFPKAGIYTLEISGTPKQADDFNEFQFAYEVTVQAGTAPQSSPVAATPIQTTPQTNWVLPVGLSAIVLLTGAWIVKRTLKK</sequence>
<accession>A0A1Z4JM87</accession>
<evidence type="ECO:0008006" key="4">
    <source>
        <dbReference type="Google" id="ProtNLM"/>
    </source>
</evidence>
<dbReference type="AlphaFoldDB" id="A0A1Z4JM87"/>
<feature type="transmembrane region" description="Helical" evidence="1">
    <location>
        <begin position="147"/>
        <end position="165"/>
    </location>
</feature>
<dbReference type="Proteomes" id="UP000217895">
    <property type="component" value="Chromosome"/>
</dbReference>
<name>A0A1Z4JM87_LEPBY</name>
<protein>
    <recommendedName>
        <fullName evidence="4">YtkA-like domain-containing protein</fullName>
    </recommendedName>
</protein>
<organism evidence="2 3">
    <name type="scientific">Leptolyngbya boryana NIES-2135</name>
    <dbReference type="NCBI Taxonomy" id="1973484"/>
    <lineage>
        <taxon>Bacteria</taxon>
        <taxon>Bacillati</taxon>
        <taxon>Cyanobacteriota</taxon>
        <taxon>Cyanophyceae</taxon>
        <taxon>Leptolyngbyales</taxon>
        <taxon>Leptolyngbyaceae</taxon>
        <taxon>Leptolyngbya group</taxon>
        <taxon>Leptolyngbya</taxon>
    </lineage>
</organism>
<dbReference type="EMBL" id="AP018203">
    <property type="protein sequence ID" value="BAY57865.1"/>
    <property type="molecule type" value="Genomic_DNA"/>
</dbReference>
<keyword evidence="1" id="KW-0812">Transmembrane</keyword>
<evidence type="ECO:0000313" key="2">
    <source>
        <dbReference type="EMBL" id="BAY57865.1"/>
    </source>
</evidence>